<evidence type="ECO:0000313" key="2">
    <source>
        <dbReference type="EMBL" id="KAL1272599.1"/>
    </source>
</evidence>
<evidence type="ECO:0000313" key="3">
    <source>
        <dbReference type="Proteomes" id="UP001558613"/>
    </source>
</evidence>
<gene>
    <name evidence="2" type="ORF">QQF64_028461</name>
</gene>
<protein>
    <submittedName>
        <fullName evidence="2">Uncharacterized protein</fullName>
    </submittedName>
</protein>
<proteinExistence type="predicted"/>
<feature type="region of interest" description="Disordered" evidence="1">
    <location>
        <begin position="1"/>
        <end position="26"/>
    </location>
</feature>
<name>A0ABR3N6P6_9TELE</name>
<evidence type="ECO:0000256" key="1">
    <source>
        <dbReference type="SAM" id="MobiDB-lite"/>
    </source>
</evidence>
<sequence length="248" mass="27882">MELPSPSQECREEVPSDSHYLAPPRSDAIETPFGVITPENLIWDPPNLQEFGPLKFIGVYNLPPAFWPASLKDKVKNLGINVDETNRAHDSSNMKNPSSSVPTFENLLENLDFSTASPLTNEEIFEILGFSDDAYREQTEIDTVQKQEEDEDKFLLAHNVITNHNMEAAAFHSEELLSYITGSRKRKRTVFSDNDSSSSNESSAMFDDFELFESPHAKPRPDSKENVEDILTTLCTAIFSDESTVSID</sequence>
<organism evidence="2 3">
    <name type="scientific">Cirrhinus molitorella</name>
    <name type="common">mud carp</name>
    <dbReference type="NCBI Taxonomy" id="172907"/>
    <lineage>
        <taxon>Eukaryota</taxon>
        <taxon>Metazoa</taxon>
        <taxon>Chordata</taxon>
        <taxon>Craniata</taxon>
        <taxon>Vertebrata</taxon>
        <taxon>Euteleostomi</taxon>
        <taxon>Actinopterygii</taxon>
        <taxon>Neopterygii</taxon>
        <taxon>Teleostei</taxon>
        <taxon>Ostariophysi</taxon>
        <taxon>Cypriniformes</taxon>
        <taxon>Cyprinidae</taxon>
        <taxon>Labeoninae</taxon>
        <taxon>Labeonini</taxon>
        <taxon>Cirrhinus</taxon>
    </lineage>
</organism>
<comment type="caution">
    <text evidence="2">The sequence shown here is derived from an EMBL/GenBank/DDBJ whole genome shotgun (WGS) entry which is preliminary data.</text>
</comment>
<keyword evidence="3" id="KW-1185">Reference proteome</keyword>
<reference evidence="2 3" key="1">
    <citation type="submission" date="2023-09" db="EMBL/GenBank/DDBJ databases">
        <authorList>
            <person name="Wang M."/>
        </authorList>
    </citation>
    <scope>NUCLEOTIDE SEQUENCE [LARGE SCALE GENOMIC DNA]</scope>
    <source>
        <strain evidence="2">GT-2023</strain>
        <tissue evidence="2">Liver</tissue>
    </source>
</reference>
<dbReference type="EMBL" id="JAYMGO010000006">
    <property type="protein sequence ID" value="KAL1272599.1"/>
    <property type="molecule type" value="Genomic_DNA"/>
</dbReference>
<dbReference type="Proteomes" id="UP001558613">
    <property type="component" value="Unassembled WGS sequence"/>
</dbReference>
<accession>A0ABR3N6P6</accession>